<keyword evidence="9" id="KW-1185">Reference proteome</keyword>
<feature type="transmembrane region" description="Helical" evidence="6">
    <location>
        <begin position="7"/>
        <end position="25"/>
    </location>
</feature>
<evidence type="ECO:0000313" key="8">
    <source>
        <dbReference type="EMBL" id="AYQ73000.1"/>
    </source>
</evidence>
<dbReference type="PROSITE" id="PS50850">
    <property type="entry name" value="MFS"/>
    <property type="match status" value="1"/>
</dbReference>
<keyword evidence="4 6" id="KW-1133">Transmembrane helix</keyword>
<name>A0A3G3JXM5_9BACL</name>
<feature type="transmembrane region" description="Helical" evidence="6">
    <location>
        <begin position="136"/>
        <end position="160"/>
    </location>
</feature>
<sequence length="423" mass="45776">MDKQNSQYRWVVFAAVLFTYLLIVTQRTAPGLISDQLMNEFHVTASTIGLLASVQFLAYAGLQIPVGIFSDRFGPNRFLIAGTLLNGIGTIIYSLAPNESILLMARLLVGIGDSTIWINLVLILSQWFKAKEFIGLIGMAGVSGSLGFLTATVPFSLWIAATSWHVPFLITGCILCLVGILLYFVLVVNTRKMTKATPSNMASSGKEKLKREPTLVLLRRIFAQRQTWATFFCHFGLVGTYVGFIGSWAVPYGMHVYGMSRSGASQLIMIGLFGAILGAPLSSWISGRLGSIKRPYTVVHVVVFLSWGIIFLSGGKPPFMLLAVLFFLIGFGNGASSLTFGVVRESFAVQEVGVVSGIANTGGFVSAVLLPSLFGKVLDHFQSSSVVTGYRYGILIIVCFTLIGLVGSVLIKERTLEDRQAAA</sequence>
<dbReference type="KEGG" id="coh:EAV92_10745"/>
<feature type="transmembrane region" description="Helical" evidence="6">
    <location>
        <begin position="319"/>
        <end position="340"/>
    </location>
</feature>
<comment type="subcellular location">
    <subcellularLocation>
        <location evidence="1">Cell membrane</location>
        <topology evidence="1">Multi-pass membrane protein</topology>
    </subcellularLocation>
</comment>
<dbReference type="EMBL" id="CP033433">
    <property type="protein sequence ID" value="AYQ73000.1"/>
    <property type="molecule type" value="Genomic_DNA"/>
</dbReference>
<dbReference type="Proteomes" id="UP000269097">
    <property type="component" value="Chromosome"/>
</dbReference>
<feature type="transmembrane region" description="Helical" evidence="6">
    <location>
        <begin position="263"/>
        <end position="284"/>
    </location>
</feature>
<dbReference type="InterPro" id="IPR011701">
    <property type="entry name" value="MFS"/>
</dbReference>
<dbReference type="Pfam" id="PF07690">
    <property type="entry name" value="MFS_1"/>
    <property type="match status" value="1"/>
</dbReference>
<feature type="transmembrane region" description="Helical" evidence="6">
    <location>
        <begin position="390"/>
        <end position="411"/>
    </location>
</feature>
<feature type="domain" description="Major facilitator superfamily (MFS) profile" evidence="7">
    <location>
        <begin position="11"/>
        <end position="416"/>
    </location>
</feature>
<dbReference type="InterPro" id="IPR051337">
    <property type="entry name" value="OPA_Antiporter"/>
</dbReference>
<feature type="transmembrane region" description="Helical" evidence="6">
    <location>
        <begin position="352"/>
        <end position="370"/>
    </location>
</feature>
<evidence type="ECO:0000256" key="4">
    <source>
        <dbReference type="ARBA" id="ARBA00022989"/>
    </source>
</evidence>
<feature type="transmembrane region" description="Helical" evidence="6">
    <location>
        <begin position="78"/>
        <end position="96"/>
    </location>
</feature>
<feature type="transmembrane region" description="Helical" evidence="6">
    <location>
        <begin position="45"/>
        <end position="66"/>
    </location>
</feature>
<accession>A0A3G3JXM5</accession>
<protein>
    <submittedName>
        <fullName evidence="8">MFS transporter</fullName>
    </submittedName>
</protein>
<evidence type="ECO:0000256" key="6">
    <source>
        <dbReference type="SAM" id="Phobius"/>
    </source>
</evidence>
<keyword evidence="5 6" id="KW-0472">Membrane</keyword>
<keyword evidence="3 6" id="KW-0812">Transmembrane</keyword>
<proteinExistence type="predicted"/>
<dbReference type="InterPro" id="IPR020846">
    <property type="entry name" value="MFS_dom"/>
</dbReference>
<dbReference type="GO" id="GO:0035435">
    <property type="term" value="P:phosphate ion transmembrane transport"/>
    <property type="evidence" value="ECO:0007669"/>
    <property type="project" value="TreeGrafter"/>
</dbReference>
<evidence type="ECO:0000259" key="7">
    <source>
        <dbReference type="PROSITE" id="PS50850"/>
    </source>
</evidence>
<dbReference type="PANTHER" id="PTHR43826">
    <property type="entry name" value="GLUCOSE-6-PHOSPHATE EXCHANGER SLC37A4"/>
    <property type="match status" value="1"/>
</dbReference>
<feature type="transmembrane region" description="Helical" evidence="6">
    <location>
        <begin position="228"/>
        <end position="251"/>
    </location>
</feature>
<dbReference type="GO" id="GO:0005886">
    <property type="term" value="C:plasma membrane"/>
    <property type="evidence" value="ECO:0007669"/>
    <property type="project" value="UniProtKB-SubCell"/>
</dbReference>
<evidence type="ECO:0000256" key="5">
    <source>
        <dbReference type="ARBA" id="ARBA00023136"/>
    </source>
</evidence>
<evidence type="ECO:0000256" key="3">
    <source>
        <dbReference type="ARBA" id="ARBA00022692"/>
    </source>
</evidence>
<evidence type="ECO:0000313" key="9">
    <source>
        <dbReference type="Proteomes" id="UP000269097"/>
    </source>
</evidence>
<feature type="transmembrane region" description="Helical" evidence="6">
    <location>
        <begin position="296"/>
        <end position="313"/>
    </location>
</feature>
<organism evidence="8 9">
    <name type="scientific">Cohnella candidum</name>
    <dbReference type="NCBI Taxonomy" id="2674991"/>
    <lineage>
        <taxon>Bacteria</taxon>
        <taxon>Bacillati</taxon>
        <taxon>Bacillota</taxon>
        <taxon>Bacilli</taxon>
        <taxon>Bacillales</taxon>
        <taxon>Paenibacillaceae</taxon>
        <taxon>Cohnella</taxon>
    </lineage>
</organism>
<feature type="transmembrane region" description="Helical" evidence="6">
    <location>
        <begin position="102"/>
        <end position="124"/>
    </location>
</feature>
<dbReference type="GO" id="GO:0061513">
    <property type="term" value="F:glucose 6-phosphate:phosphate antiporter activity"/>
    <property type="evidence" value="ECO:0007669"/>
    <property type="project" value="TreeGrafter"/>
</dbReference>
<reference evidence="8 9" key="1">
    <citation type="submission" date="2018-10" db="EMBL/GenBank/DDBJ databases">
        <title>Genome Sequence of Cohnella sp.</title>
        <authorList>
            <person name="Srinivasan S."/>
            <person name="Kim M.K."/>
        </authorList>
    </citation>
    <scope>NUCLEOTIDE SEQUENCE [LARGE SCALE GENOMIC DNA]</scope>
    <source>
        <strain evidence="8 9">18JY8-7</strain>
    </source>
</reference>
<feature type="transmembrane region" description="Helical" evidence="6">
    <location>
        <begin position="166"/>
        <end position="188"/>
    </location>
</feature>
<gene>
    <name evidence="8" type="ORF">EAV92_10745</name>
</gene>
<dbReference type="InterPro" id="IPR036259">
    <property type="entry name" value="MFS_trans_sf"/>
</dbReference>
<dbReference type="SUPFAM" id="SSF103473">
    <property type="entry name" value="MFS general substrate transporter"/>
    <property type="match status" value="1"/>
</dbReference>
<dbReference type="AlphaFoldDB" id="A0A3G3JXM5"/>
<keyword evidence="2" id="KW-0813">Transport</keyword>
<dbReference type="PANTHER" id="PTHR43826:SF3">
    <property type="entry name" value="GLUCOSE-6-PHOSPHATE EXCHANGER SLC37A4"/>
    <property type="match status" value="1"/>
</dbReference>
<evidence type="ECO:0000256" key="1">
    <source>
        <dbReference type="ARBA" id="ARBA00004651"/>
    </source>
</evidence>
<dbReference type="RefSeq" id="WP_123041082.1">
    <property type="nucleotide sequence ID" value="NZ_CP033433.1"/>
</dbReference>
<dbReference type="Gene3D" id="1.20.1250.20">
    <property type="entry name" value="MFS general substrate transporter like domains"/>
    <property type="match status" value="2"/>
</dbReference>
<evidence type="ECO:0000256" key="2">
    <source>
        <dbReference type="ARBA" id="ARBA00022448"/>
    </source>
</evidence>